<dbReference type="InterPro" id="IPR018247">
    <property type="entry name" value="EF_Hand_1_Ca_BS"/>
</dbReference>
<dbReference type="Pfam" id="PF06848">
    <property type="entry name" value="Disaggr_repeat"/>
    <property type="match status" value="1"/>
</dbReference>
<feature type="non-terminal residue" evidence="3">
    <location>
        <position position="649"/>
    </location>
</feature>
<reference evidence="3 4" key="1">
    <citation type="submission" date="2020-02" db="EMBL/GenBank/DDBJ databases">
        <title>Flavobacteriaceae Psychroflexus bacterium YR1-1, complete genome.</title>
        <authorList>
            <person name="Li Y."/>
            <person name="Wu S."/>
        </authorList>
    </citation>
    <scope>NUCLEOTIDE SEQUENCE [LARGE SCALE GENOMIC DNA]</scope>
    <source>
        <strain evidence="3 4">YR1-1</strain>
    </source>
</reference>
<name>A0A6B3QXU3_9FLAO</name>
<feature type="signal peptide" evidence="1">
    <location>
        <begin position="1"/>
        <end position="27"/>
    </location>
</feature>
<accession>A0A6B3QXU3</accession>
<gene>
    <name evidence="3" type="ORF">G3567_00005</name>
</gene>
<dbReference type="RefSeq" id="WP_164003131.1">
    <property type="nucleotide sequence ID" value="NZ_JAAIKD010000001.1"/>
</dbReference>
<evidence type="ECO:0000313" key="4">
    <source>
        <dbReference type="Proteomes" id="UP000478505"/>
    </source>
</evidence>
<organism evidence="3 4">
    <name type="scientific">Psychroflexus aurantiacus</name>
    <dbReference type="NCBI Taxonomy" id="2709310"/>
    <lineage>
        <taxon>Bacteria</taxon>
        <taxon>Pseudomonadati</taxon>
        <taxon>Bacteroidota</taxon>
        <taxon>Flavobacteriia</taxon>
        <taxon>Flavobacteriales</taxon>
        <taxon>Flavobacteriaceae</taxon>
        <taxon>Psychroflexus</taxon>
    </lineage>
</organism>
<comment type="caution">
    <text evidence="3">The sequence shown here is derived from an EMBL/GenBank/DDBJ whole genome shotgun (WGS) entry which is preliminary data.</text>
</comment>
<keyword evidence="4" id="KW-1185">Reference proteome</keyword>
<dbReference type="NCBIfam" id="NF033679">
    <property type="entry name" value="DNRLRE_dom"/>
    <property type="match status" value="1"/>
</dbReference>
<proteinExistence type="predicted"/>
<dbReference type="AlphaFoldDB" id="A0A6B3QXU3"/>
<protein>
    <submittedName>
        <fullName evidence="3">DNRLRE domain-containing protein</fullName>
    </submittedName>
</protein>
<dbReference type="EMBL" id="JAAIKD010000001">
    <property type="protein sequence ID" value="NEV92532.1"/>
    <property type="molecule type" value="Genomic_DNA"/>
</dbReference>
<dbReference type="Proteomes" id="UP000478505">
    <property type="component" value="Unassembled WGS sequence"/>
</dbReference>
<evidence type="ECO:0000259" key="2">
    <source>
        <dbReference type="Pfam" id="PF06848"/>
    </source>
</evidence>
<dbReference type="PROSITE" id="PS00018">
    <property type="entry name" value="EF_HAND_1"/>
    <property type="match status" value="2"/>
</dbReference>
<feature type="domain" description="Disaggregatase-related" evidence="2">
    <location>
        <begin position="55"/>
        <end position="211"/>
    </location>
</feature>
<keyword evidence="1" id="KW-0732">Signal</keyword>
<evidence type="ECO:0000313" key="3">
    <source>
        <dbReference type="EMBL" id="NEV92532.1"/>
    </source>
</evidence>
<feature type="chain" id="PRO_5025503447" evidence="1">
    <location>
        <begin position="28"/>
        <end position="649"/>
    </location>
</feature>
<dbReference type="InterPro" id="IPR010671">
    <property type="entry name" value="Disaggr-rel_dom"/>
</dbReference>
<sequence>MRVEFIKKRLEFLLVLFLLQHSFGAYAQTNITSTKVTSNYEDGVNNNQGGCNLTYIDAWDTFQENTFIEFDLSSLDTYYNITSANLRLVQGNEGANGDIPFNVYRVTKAWTEGSGCFDNVGGLTWNSTGNEAWTTPGGDYAGTVYGSATGNDANGAGTVFNIDITTLAQEWLDGTHPNYGLILVPQVTQNSWFSIYSDDAATAGNRPRLEVTQEPCSVFAAVEVVRPLCSTNTGEINVTNPSGADDFEYRLNSGTWQTSPNFTGLAPGTYSVSMRNANNTACTELLGDYEIICDTDTDGDGVLDSEDLDADNDGISDADEGACVNGTENKPITDLALANNFPTGRYYFNLGSGLFQADIDASEGGGWVLILQYVHEGGTNPDLNVIPANANLPITSSAVLGNDESLHLTKWGHAGNARTANLTGADELRFYAETSGHSRIIHFKTDQGLSYAATGTGNLSSTIAANFTALTGHTANIPLATNNGDINRGDLALTEFPFYRTGNYHWGIRGRGSRWEVDDFPNNPSRSTIHRVWIRNSVLQTCTATDTDLDTVPDYLDLDSDGDGCSDADEYYNSVGTDGFDDGVYGNGTPSVDADGLVVGAGYNGTGYSAVIDNTTMICVDTDGDGLADSVDLDDDNDGILDADEILNG</sequence>
<evidence type="ECO:0000256" key="1">
    <source>
        <dbReference type="SAM" id="SignalP"/>
    </source>
</evidence>